<accession>A0ABQ1PPK7</accession>
<evidence type="ECO:0000256" key="1">
    <source>
        <dbReference type="SAM" id="MobiDB-lite"/>
    </source>
</evidence>
<sequence>MLPSFRIFGTRSKKSGTQTGTFDRDKTVMDSNAQKLNLRIPQQSLKSLSFAESSEKGIVHWIANLPKANIGETARQLYQGLIEINQLEISPEKRLAILEQIRPQVHYVCSALSRYYLGQSIVLEDKPRKVANLSQSLQNHLANGYKIVVAQERQVRSRDHGPIIGLAIQRAMRGLCGPLLRAFQLYCPVADGVWVELHQLYQLARKRNLHLQPIQDNESLEGKPLSVEQCYLIALLMGSARPNQMRQSAMGKLFAVLEDWSKLASLLPPDDPKTLFIINPTMDCPPRYRSLIRDEDLSESLGLSTDKLVGAIKEYMLNGESKTGLRVPDGLGVEMLQHLSQSWGDLAERTFNRVPGRGTLKISIGMSATHFRIAQNTFANFISADERDINPFSDSAQRARQEGWSSAFDGGGQSVDWEPSNVEQINYNELGDNSADEGEEHYPIHALPIVNHSPGGFCLTWPKEVPKQLQAGELLGVQEESDQDWSLAVVRWIRQVRGGGTQMGVELIAPHCTPCAAKLIRKTEQPSQYLRALILPEVTAIDRPATIITPRVPFSVNSKVMILQGNREIRGHLTDRVAASGSFSQFEYRLIEEPGDPKNKPQPAGSALTVSTDDDFDSLWKSL</sequence>
<protein>
    <recommendedName>
        <fullName evidence="4">Molecular chaperone</fullName>
    </recommendedName>
</protein>
<gene>
    <name evidence="2" type="ORF">GCM10007418_19820</name>
</gene>
<proteinExistence type="predicted"/>
<evidence type="ECO:0008006" key="4">
    <source>
        <dbReference type="Google" id="ProtNLM"/>
    </source>
</evidence>
<feature type="region of interest" description="Disordered" evidence="1">
    <location>
        <begin position="593"/>
        <end position="614"/>
    </location>
</feature>
<dbReference type="EMBL" id="BMFF01000003">
    <property type="protein sequence ID" value="GGD00591.1"/>
    <property type="molecule type" value="Genomic_DNA"/>
</dbReference>
<organism evidence="2 3">
    <name type="scientific">Halopseudomonas salina</name>
    <dbReference type="NCBI Taxonomy" id="1323744"/>
    <lineage>
        <taxon>Bacteria</taxon>
        <taxon>Pseudomonadati</taxon>
        <taxon>Pseudomonadota</taxon>
        <taxon>Gammaproteobacteria</taxon>
        <taxon>Pseudomonadales</taxon>
        <taxon>Pseudomonadaceae</taxon>
        <taxon>Halopseudomonas</taxon>
    </lineage>
</organism>
<reference evidence="3" key="1">
    <citation type="journal article" date="2019" name="Int. J. Syst. Evol. Microbiol.">
        <title>The Global Catalogue of Microorganisms (GCM) 10K type strain sequencing project: providing services to taxonomists for standard genome sequencing and annotation.</title>
        <authorList>
            <consortium name="The Broad Institute Genomics Platform"/>
            <consortium name="The Broad Institute Genome Sequencing Center for Infectious Disease"/>
            <person name="Wu L."/>
            <person name="Ma J."/>
        </authorList>
    </citation>
    <scope>NUCLEOTIDE SEQUENCE [LARGE SCALE GENOMIC DNA]</scope>
    <source>
        <strain evidence="3">CGMCC 1.12482</strain>
    </source>
</reference>
<name>A0ABQ1PPK7_9GAMM</name>
<evidence type="ECO:0000313" key="3">
    <source>
        <dbReference type="Proteomes" id="UP000638188"/>
    </source>
</evidence>
<comment type="caution">
    <text evidence="2">The sequence shown here is derived from an EMBL/GenBank/DDBJ whole genome shotgun (WGS) entry which is preliminary data.</text>
</comment>
<evidence type="ECO:0000313" key="2">
    <source>
        <dbReference type="EMBL" id="GGD00591.1"/>
    </source>
</evidence>
<dbReference type="Proteomes" id="UP000638188">
    <property type="component" value="Unassembled WGS sequence"/>
</dbReference>
<keyword evidence="3" id="KW-1185">Reference proteome</keyword>